<dbReference type="Proteomes" id="UP000800235">
    <property type="component" value="Unassembled WGS sequence"/>
</dbReference>
<feature type="compositionally biased region" description="Polar residues" evidence="1">
    <location>
        <begin position="302"/>
        <end position="317"/>
    </location>
</feature>
<feature type="compositionally biased region" description="Basic and acidic residues" evidence="1">
    <location>
        <begin position="140"/>
        <end position="156"/>
    </location>
</feature>
<keyword evidence="3" id="KW-1185">Reference proteome</keyword>
<feature type="compositionally biased region" description="Low complexity" evidence="1">
    <location>
        <begin position="249"/>
        <end position="263"/>
    </location>
</feature>
<gene>
    <name evidence="2" type="ORF">EJ08DRAFT_329832</name>
</gene>
<comment type="caution">
    <text evidence="2">The sequence shown here is derived from an EMBL/GenBank/DDBJ whole genome shotgun (WGS) entry which is preliminary data.</text>
</comment>
<dbReference type="AlphaFoldDB" id="A0A9P4TX36"/>
<dbReference type="EMBL" id="MU007056">
    <property type="protein sequence ID" value="KAF2428110.1"/>
    <property type="molecule type" value="Genomic_DNA"/>
</dbReference>
<accession>A0A9P4TX36</accession>
<feature type="compositionally biased region" description="Polar residues" evidence="1">
    <location>
        <begin position="65"/>
        <end position="79"/>
    </location>
</feature>
<reference evidence="2" key="1">
    <citation type="journal article" date="2020" name="Stud. Mycol.">
        <title>101 Dothideomycetes genomes: a test case for predicting lifestyles and emergence of pathogens.</title>
        <authorList>
            <person name="Haridas S."/>
            <person name="Albert R."/>
            <person name="Binder M."/>
            <person name="Bloem J."/>
            <person name="Labutti K."/>
            <person name="Salamov A."/>
            <person name="Andreopoulos B."/>
            <person name="Baker S."/>
            <person name="Barry K."/>
            <person name="Bills G."/>
            <person name="Bluhm B."/>
            <person name="Cannon C."/>
            <person name="Castanera R."/>
            <person name="Culley D."/>
            <person name="Daum C."/>
            <person name="Ezra D."/>
            <person name="Gonzalez J."/>
            <person name="Henrissat B."/>
            <person name="Kuo A."/>
            <person name="Liang C."/>
            <person name="Lipzen A."/>
            <person name="Lutzoni F."/>
            <person name="Magnuson J."/>
            <person name="Mondo S."/>
            <person name="Nolan M."/>
            <person name="Ohm R."/>
            <person name="Pangilinan J."/>
            <person name="Park H.-J."/>
            <person name="Ramirez L."/>
            <person name="Alfaro M."/>
            <person name="Sun H."/>
            <person name="Tritt A."/>
            <person name="Yoshinaga Y."/>
            <person name="Zwiers L.-H."/>
            <person name="Turgeon B."/>
            <person name="Goodwin S."/>
            <person name="Spatafora J."/>
            <person name="Crous P."/>
            <person name="Grigoriev I."/>
        </authorList>
    </citation>
    <scope>NUCLEOTIDE SEQUENCE</scope>
    <source>
        <strain evidence="2">CBS 130266</strain>
    </source>
</reference>
<evidence type="ECO:0000256" key="1">
    <source>
        <dbReference type="SAM" id="MobiDB-lite"/>
    </source>
</evidence>
<feature type="region of interest" description="Disordered" evidence="1">
    <location>
        <begin position="65"/>
        <end position="101"/>
    </location>
</feature>
<evidence type="ECO:0000313" key="3">
    <source>
        <dbReference type="Proteomes" id="UP000800235"/>
    </source>
</evidence>
<protein>
    <submittedName>
        <fullName evidence="2">Uncharacterized protein</fullName>
    </submittedName>
</protein>
<name>A0A9P4TX36_9PEZI</name>
<feature type="region of interest" description="Disordered" evidence="1">
    <location>
        <begin position="114"/>
        <end position="317"/>
    </location>
</feature>
<proteinExistence type="predicted"/>
<evidence type="ECO:0000313" key="2">
    <source>
        <dbReference type="EMBL" id="KAF2428110.1"/>
    </source>
</evidence>
<feature type="compositionally biased region" description="Basic and acidic residues" evidence="1">
    <location>
        <begin position="287"/>
        <end position="296"/>
    </location>
</feature>
<organism evidence="2 3">
    <name type="scientific">Tothia fuscella</name>
    <dbReference type="NCBI Taxonomy" id="1048955"/>
    <lineage>
        <taxon>Eukaryota</taxon>
        <taxon>Fungi</taxon>
        <taxon>Dikarya</taxon>
        <taxon>Ascomycota</taxon>
        <taxon>Pezizomycotina</taxon>
        <taxon>Dothideomycetes</taxon>
        <taxon>Pleosporomycetidae</taxon>
        <taxon>Venturiales</taxon>
        <taxon>Cylindrosympodiaceae</taxon>
        <taxon>Tothia</taxon>
    </lineage>
</organism>
<sequence length="317" mass="34775">MFRQRDRDRMLSPRPSPFPAAQLLFDNLSPDTWSPNWEDLVLPKGRSVNSCRRIFQSFRRSLHQGPTTGIVSLTSSQGPNRKRSAPPDQAIGRPLAPKQPATFAGETRGFLSQSTLQPMSPLGEPAPGLSEPRKKRGRPTKKEQEERRKQHEERNRPNIHSPNPLLSPFGAGGPQTAHRIPIDIGPSGHSTLPLVPMPLMTATPRTLPPDPDNHSSSSSGKKRRGRPKAIGTLEEPLQPPAFATMGQTASSAYSSPPHSAPISARERRSSVSTRSAGAPVRPPQQEQRADSEDVRQARPRTWNDTVMGQSSTNPRPS</sequence>
<dbReference type="OrthoDB" id="5371646at2759"/>